<dbReference type="RefSeq" id="WP_046808057.1">
    <property type="nucleotide sequence ID" value="NZ_CAMKUH010000022.1"/>
</dbReference>
<sequence>MMQREVIDKLVNEVLSRMRPRALVLLTAADGYHEIIRARLQHCQAFSPVILFSDNAQQFHAEADWSQLGPITSLAEISQTGALDNIERILIPFLDFATAAEVANGLLQSDAARFIHLARMSGRPIMALDYNCNPTSELNQLKGLSRAGENAPQADYLPKLAAQGIELCTLDRMLSAQPAATEPLAAPPQAYVTLSELKRLNGRSPPGAKLTDLALEYSRGKK</sequence>
<name>A0A0F7HA88_SERFO</name>
<organism evidence="1">
    <name type="scientific">Serratia fonticola</name>
    <dbReference type="NCBI Taxonomy" id="47917"/>
    <lineage>
        <taxon>Bacteria</taxon>
        <taxon>Pseudomonadati</taxon>
        <taxon>Pseudomonadota</taxon>
        <taxon>Gammaproteobacteria</taxon>
        <taxon>Enterobacterales</taxon>
        <taxon>Yersiniaceae</taxon>
        <taxon>Serratia</taxon>
    </lineage>
</organism>
<evidence type="ECO:0000313" key="1">
    <source>
        <dbReference type="EMBL" id="VTR20526.1"/>
    </source>
</evidence>
<dbReference type="KEGG" id="sfw:WN53_11090"/>
<dbReference type="GeneID" id="30320712"/>
<proteinExistence type="predicted"/>
<dbReference type="EMBL" id="CABEEZ010000021">
    <property type="protein sequence ID" value="VTR20526.1"/>
    <property type="molecule type" value="Genomic_DNA"/>
</dbReference>
<accession>A0A0F7HA88</accession>
<dbReference type="STRING" id="47917.AV650_06335"/>
<dbReference type="AlphaFoldDB" id="A0A0F7HA88"/>
<gene>
    <name evidence="1" type="ORF">NCTC12965_01025</name>
</gene>
<reference evidence="1" key="1">
    <citation type="submission" date="2019-05" db="EMBL/GenBank/DDBJ databases">
        <authorList>
            <consortium name="Pathogen Informatics"/>
        </authorList>
    </citation>
    <scope>NUCLEOTIDE SEQUENCE [LARGE SCALE GENOMIC DNA]</scope>
    <source>
        <strain evidence="1">NCTC12965</strain>
    </source>
</reference>
<protein>
    <submittedName>
        <fullName evidence="1">Uncharacterized protein</fullName>
    </submittedName>
</protein>